<dbReference type="PROSITE" id="PS51678">
    <property type="entry name" value="SAM_MT_PRMT"/>
    <property type="match status" value="1"/>
</dbReference>
<evidence type="ECO:0000256" key="4">
    <source>
        <dbReference type="ARBA" id="ARBA00022691"/>
    </source>
</evidence>
<dbReference type="PANTHER" id="PTHR11006:SF124">
    <property type="entry name" value="ARGININE METHYLTRANSFERASE 1-RELATED"/>
    <property type="match status" value="1"/>
</dbReference>
<dbReference type="InterPro" id="IPR029063">
    <property type="entry name" value="SAM-dependent_MTases_sf"/>
</dbReference>
<evidence type="ECO:0000256" key="5">
    <source>
        <dbReference type="ARBA" id="ARBA00049303"/>
    </source>
</evidence>
<dbReference type="Proteomes" id="UP000595437">
    <property type="component" value="Chromosome 12"/>
</dbReference>
<comment type="catalytic activity">
    <reaction evidence="5">
        <text>L-arginyl-[protein] + S-adenosyl-L-methionine = N(omega)-methyl-L-arginyl-[protein] + S-adenosyl-L-homocysteine + H(+)</text>
        <dbReference type="Rhea" id="RHEA:48100"/>
        <dbReference type="Rhea" id="RHEA-COMP:10532"/>
        <dbReference type="Rhea" id="RHEA-COMP:11990"/>
        <dbReference type="ChEBI" id="CHEBI:15378"/>
        <dbReference type="ChEBI" id="CHEBI:29965"/>
        <dbReference type="ChEBI" id="CHEBI:57856"/>
        <dbReference type="ChEBI" id="CHEBI:59789"/>
        <dbReference type="ChEBI" id="CHEBI:65280"/>
    </reaction>
    <physiologicalReaction direction="left-to-right" evidence="5">
        <dbReference type="Rhea" id="RHEA:48101"/>
    </physiologicalReaction>
</comment>
<evidence type="ECO:0000313" key="9">
    <source>
        <dbReference type="Proteomes" id="UP000595437"/>
    </source>
</evidence>
<gene>
    <name evidence="8" type="ORF">FKW44_017384</name>
</gene>
<evidence type="ECO:0000256" key="3">
    <source>
        <dbReference type="ARBA" id="ARBA00022679"/>
    </source>
</evidence>
<evidence type="ECO:0000256" key="7">
    <source>
        <dbReference type="SAM" id="MobiDB-lite"/>
    </source>
</evidence>
<dbReference type="EMBL" id="CP045901">
    <property type="protein sequence ID" value="QQP37187.1"/>
    <property type="molecule type" value="Genomic_DNA"/>
</dbReference>
<evidence type="ECO:0000313" key="8">
    <source>
        <dbReference type="EMBL" id="QQP37187.1"/>
    </source>
</evidence>
<dbReference type="OrthoDB" id="7848332at2759"/>
<keyword evidence="2 6" id="KW-0489">Methyltransferase</keyword>
<keyword evidence="3 6" id="KW-0808">Transferase</keyword>
<dbReference type="EC" id="2.1.1.319" evidence="1"/>
<protein>
    <recommendedName>
        <fullName evidence="1">type I protein arginine methyltransferase</fullName>
        <ecNumber evidence="1">2.1.1.319</ecNumber>
    </recommendedName>
</protein>
<evidence type="ECO:0000256" key="6">
    <source>
        <dbReference type="PROSITE-ProRule" id="PRU01015"/>
    </source>
</evidence>
<evidence type="ECO:0000256" key="1">
    <source>
        <dbReference type="ARBA" id="ARBA00011925"/>
    </source>
</evidence>
<dbReference type="PANTHER" id="PTHR11006">
    <property type="entry name" value="PROTEIN ARGININE N-METHYLTRANSFERASE"/>
    <property type="match status" value="1"/>
</dbReference>
<dbReference type="FunFam" id="3.40.50.150:FF:000003">
    <property type="entry name" value="Blast:Protein arginine N-methyltransferase 1"/>
    <property type="match status" value="1"/>
</dbReference>
<dbReference type="SUPFAM" id="SSF53335">
    <property type="entry name" value="S-adenosyl-L-methionine-dependent methyltransferases"/>
    <property type="match status" value="1"/>
</dbReference>
<keyword evidence="4 6" id="KW-0949">S-adenosyl-L-methionine</keyword>
<organism evidence="8 9">
    <name type="scientific">Caligus rogercresseyi</name>
    <name type="common">Sea louse</name>
    <dbReference type="NCBI Taxonomy" id="217165"/>
    <lineage>
        <taxon>Eukaryota</taxon>
        <taxon>Metazoa</taxon>
        <taxon>Ecdysozoa</taxon>
        <taxon>Arthropoda</taxon>
        <taxon>Crustacea</taxon>
        <taxon>Multicrustacea</taxon>
        <taxon>Hexanauplia</taxon>
        <taxon>Copepoda</taxon>
        <taxon>Siphonostomatoida</taxon>
        <taxon>Caligidae</taxon>
        <taxon>Caligus</taxon>
    </lineage>
</organism>
<dbReference type="Pfam" id="PF06325">
    <property type="entry name" value="PrmA"/>
    <property type="match status" value="1"/>
</dbReference>
<dbReference type="CDD" id="cd02440">
    <property type="entry name" value="AdoMet_MTases"/>
    <property type="match status" value="1"/>
</dbReference>
<dbReference type="GO" id="GO:0005634">
    <property type="term" value="C:nucleus"/>
    <property type="evidence" value="ECO:0007669"/>
    <property type="project" value="TreeGrafter"/>
</dbReference>
<feature type="region of interest" description="Disordered" evidence="7">
    <location>
        <begin position="1"/>
        <end position="21"/>
    </location>
</feature>
<dbReference type="GO" id="GO:0035242">
    <property type="term" value="F:protein-arginine omega-N asymmetric methyltransferase activity"/>
    <property type="evidence" value="ECO:0007669"/>
    <property type="project" value="UniProtKB-EC"/>
</dbReference>
<sequence length="190" mass="21369">MSVESAMEHDSGSPVKKIEDLSSEEMTSKDYYFDSYAHFGIHEEMLKDEIRTLTYRSSMWHNKHLFKDKIVLDVGCGTGILSMFAAKAGAKHVYGVDMSGIVEHAKQIVSTNKLAEKITIIRGKVEEITLPVDKVDIIISEWMGYCLFYESMLDTVLYARCGEDELCTMQTVKQIISEQVEAASAHIKAS</sequence>
<dbReference type="GO" id="GO:0042054">
    <property type="term" value="F:histone methyltransferase activity"/>
    <property type="evidence" value="ECO:0007669"/>
    <property type="project" value="TreeGrafter"/>
</dbReference>
<dbReference type="InterPro" id="IPR025799">
    <property type="entry name" value="Arg_MeTrfase"/>
</dbReference>
<dbReference type="AlphaFoldDB" id="A0A7T8GSY6"/>
<proteinExistence type="predicted"/>
<name>A0A7T8GSY6_CALRO</name>
<accession>A0A7T8GSY6</accession>
<evidence type="ECO:0000256" key="2">
    <source>
        <dbReference type="ARBA" id="ARBA00022603"/>
    </source>
</evidence>
<keyword evidence="9" id="KW-1185">Reference proteome</keyword>
<dbReference type="GO" id="GO:0032259">
    <property type="term" value="P:methylation"/>
    <property type="evidence" value="ECO:0007669"/>
    <property type="project" value="UniProtKB-KW"/>
</dbReference>
<dbReference type="GO" id="GO:0035241">
    <property type="term" value="F:protein-arginine omega-N monomethyltransferase activity"/>
    <property type="evidence" value="ECO:0007669"/>
    <property type="project" value="TreeGrafter"/>
</dbReference>
<reference evidence="9" key="1">
    <citation type="submission" date="2021-01" db="EMBL/GenBank/DDBJ databases">
        <title>Caligus Genome Assembly.</title>
        <authorList>
            <person name="Gallardo-Escarate C."/>
        </authorList>
    </citation>
    <scope>NUCLEOTIDE SEQUENCE [LARGE SCALE GENOMIC DNA]</scope>
</reference>
<dbReference type="Gene3D" id="3.40.50.150">
    <property type="entry name" value="Vaccinia Virus protein VP39"/>
    <property type="match status" value="1"/>
</dbReference>